<accession>A0AAU7C9W8</accession>
<reference evidence="3" key="1">
    <citation type="submission" date="2024-05" db="EMBL/GenBank/DDBJ databases">
        <title>Planctomycetes of the genus Singulisphaera possess chitinolytic capabilities.</title>
        <authorList>
            <person name="Ivanova A."/>
        </authorList>
    </citation>
    <scope>NUCLEOTIDE SEQUENCE</scope>
    <source>
        <strain evidence="3">Ch08T</strain>
    </source>
</reference>
<feature type="transmembrane region" description="Helical" evidence="2">
    <location>
        <begin position="61"/>
        <end position="81"/>
    </location>
</feature>
<dbReference type="RefSeq" id="WP_406694677.1">
    <property type="nucleotide sequence ID" value="NZ_CP155447.1"/>
</dbReference>
<dbReference type="EMBL" id="CP155447">
    <property type="protein sequence ID" value="XBH01933.1"/>
    <property type="molecule type" value="Genomic_DNA"/>
</dbReference>
<feature type="transmembrane region" description="Helical" evidence="2">
    <location>
        <begin position="93"/>
        <end position="112"/>
    </location>
</feature>
<dbReference type="AlphaFoldDB" id="A0AAU7C9W8"/>
<keyword evidence="2" id="KW-0812">Transmembrane</keyword>
<feature type="region of interest" description="Disordered" evidence="1">
    <location>
        <begin position="1"/>
        <end position="22"/>
    </location>
</feature>
<evidence type="ECO:0000256" key="2">
    <source>
        <dbReference type="SAM" id="Phobius"/>
    </source>
</evidence>
<organism evidence="3">
    <name type="scientific">Singulisphaera sp. Ch08</name>
    <dbReference type="NCBI Taxonomy" id="3120278"/>
    <lineage>
        <taxon>Bacteria</taxon>
        <taxon>Pseudomonadati</taxon>
        <taxon>Planctomycetota</taxon>
        <taxon>Planctomycetia</taxon>
        <taxon>Isosphaerales</taxon>
        <taxon>Isosphaeraceae</taxon>
        <taxon>Singulisphaera</taxon>
    </lineage>
</organism>
<feature type="transmembrane region" description="Helical" evidence="2">
    <location>
        <begin position="35"/>
        <end position="55"/>
    </location>
</feature>
<proteinExistence type="predicted"/>
<keyword evidence="2" id="KW-0472">Membrane</keyword>
<feature type="transmembrane region" description="Helical" evidence="2">
    <location>
        <begin position="132"/>
        <end position="150"/>
    </location>
</feature>
<protein>
    <submittedName>
        <fullName evidence="3">Uncharacterized protein</fullName>
    </submittedName>
</protein>
<keyword evidence="2" id="KW-1133">Transmembrane helix</keyword>
<gene>
    <name evidence="3" type="ORF">V5E97_26835</name>
</gene>
<feature type="compositionally biased region" description="Basic and acidic residues" evidence="1">
    <location>
        <begin position="1"/>
        <end position="11"/>
    </location>
</feature>
<sequence>MNEKLTRRKDSDEDDMESKVPLSGPGRFQWNMGGWFGGQLGGTVWMLVGVVVLVPQAPEVAGVWLVCFAVANAIGSGLWWHRDRIRPYPALQALLFATGFHGLIALAALHVLRPGLRITRPKGVLLADDPRIIAFLLIMIVALMMFCFLAERSARKERSRAPGKTSP</sequence>
<evidence type="ECO:0000313" key="3">
    <source>
        <dbReference type="EMBL" id="XBH01933.1"/>
    </source>
</evidence>
<name>A0AAU7C9W8_9BACT</name>
<evidence type="ECO:0000256" key="1">
    <source>
        <dbReference type="SAM" id="MobiDB-lite"/>
    </source>
</evidence>